<organism evidence="1 2">
    <name type="scientific">Streptomyces beihaiensis</name>
    <dbReference type="NCBI Taxonomy" id="2984495"/>
    <lineage>
        <taxon>Bacteria</taxon>
        <taxon>Bacillati</taxon>
        <taxon>Actinomycetota</taxon>
        <taxon>Actinomycetes</taxon>
        <taxon>Kitasatosporales</taxon>
        <taxon>Streptomycetaceae</taxon>
        <taxon>Streptomyces</taxon>
    </lineage>
</organism>
<evidence type="ECO:0000313" key="1">
    <source>
        <dbReference type="EMBL" id="MCX3058585.1"/>
    </source>
</evidence>
<dbReference type="InterPro" id="IPR036412">
    <property type="entry name" value="HAD-like_sf"/>
</dbReference>
<name>A0ABT3TR57_9ACTN</name>
<dbReference type="Proteomes" id="UP001163064">
    <property type="component" value="Unassembled WGS sequence"/>
</dbReference>
<dbReference type="InterPro" id="IPR023198">
    <property type="entry name" value="PGP-like_dom2"/>
</dbReference>
<evidence type="ECO:0000313" key="2">
    <source>
        <dbReference type="Proteomes" id="UP001163064"/>
    </source>
</evidence>
<dbReference type="EMBL" id="JAPHNL010000011">
    <property type="protein sequence ID" value="MCX3058585.1"/>
    <property type="molecule type" value="Genomic_DNA"/>
</dbReference>
<dbReference type="SUPFAM" id="SSF56784">
    <property type="entry name" value="HAD-like"/>
    <property type="match status" value="1"/>
</dbReference>
<evidence type="ECO:0008006" key="3">
    <source>
        <dbReference type="Google" id="ProtNLM"/>
    </source>
</evidence>
<protein>
    <recommendedName>
        <fullName evidence="3">Haloacid dehalogenase</fullName>
    </recommendedName>
</protein>
<dbReference type="InterPro" id="IPR023214">
    <property type="entry name" value="HAD_sf"/>
</dbReference>
<gene>
    <name evidence="1" type="ORF">OFY01_02105</name>
</gene>
<dbReference type="Gene3D" id="1.10.150.240">
    <property type="entry name" value="Putative phosphatase, domain 2"/>
    <property type="match status" value="1"/>
</dbReference>
<proteinExistence type="predicted"/>
<keyword evidence="2" id="KW-1185">Reference proteome</keyword>
<comment type="caution">
    <text evidence="1">The sequence shown here is derived from an EMBL/GenBank/DDBJ whole genome shotgun (WGS) entry which is preliminary data.</text>
</comment>
<accession>A0ABT3TR57</accession>
<reference evidence="1" key="1">
    <citation type="submission" date="2022-10" db="EMBL/GenBank/DDBJ databases">
        <title>Streptomyces beihaiensis sp. nov., a chitin degrading actinobacterium, isolated from shrimp pond soil.</title>
        <authorList>
            <person name="Xie J."/>
            <person name="Shen N."/>
        </authorList>
    </citation>
    <scope>NUCLEOTIDE SEQUENCE</scope>
    <source>
        <strain evidence="1">GXMU-J5</strain>
    </source>
</reference>
<dbReference type="Gene3D" id="3.40.50.1000">
    <property type="entry name" value="HAD superfamily/HAD-like"/>
    <property type="match status" value="1"/>
</dbReference>
<sequence>MPANRPSVLLFDMNETLNDLAPLRTRFEEAGAPAGLMPLWFAGILRDGFALTAAGGPADFALLARDGLRRLLADRLAPAALDDATRHVVDGFAELDVHRDVAERVRALRAAGHRLVT</sequence>
<dbReference type="RefSeq" id="WP_266595729.1">
    <property type="nucleotide sequence ID" value="NZ_JAPHNL010000011.1"/>
</dbReference>